<keyword evidence="8" id="KW-0411">Iron-sulfur</keyword>
<dbReference type="EMBL" id="JBHUDM010000002">
    <property type="protein sequence ID" value="MFD1641942.1"/>
    <property type="molecule type" value="Genomic_DNA"/>
</dbReference>
<dbReference type="CDD" id="cd02753">
    <property type="entry name" value="MopB_Formate-Dh-H"/>
    <property type="match status" value="1"/>
</dbReference>
<dbReference type="AlphaFoldDB" id="A0ABD6D7C8"/>
<dbReference type="PANTHER" id="PTHR43105:SF14">
    <property type="entry name" value="FORMATE DEHYDROGENASE H"/>
    <property type="match status" value="1"/>
</dbReference>
<reference evidence="11 12" key="1">
    <citation type="journal article" date="2019" name="Int. J. Syst. Evol. Microbiol.">
        <title>The Global Catalogue of Microorganisms (GCM) 10K type strain sequencing project: providing services to taxonomists for standard genome sequencing and annotation.</title>
        <authorList>
            <consortium name="The Broad Institute Genomics Platform"/>
            <consortium name="The Broad Institute Genome Sequencing Center for Infectious Disease"/>
            <person name="Wu L."/>
            <person name="Ma J."/>
        </authorList>
    </citation>
    <scope>NUCLEOTIDE SEQUENCE [LARGE SCALE GENOMIC DNA]</scope>
    <source>
        <strain evidence="11 12">CGMCC 1.10593</strain>
    </source>
</reference>
<keyword evidence="6" id="KW-0560">Oxidoreductase</keyword>
<feature type="region of interest" description="Disordered" evidence="9">
    <location>
        <begin position="769"/>
        <end position="788"/>
    </location>
</feature>
<evidence type="ECO:0000313" key="11">
    <source>
        <dbReference type="EMBL" id="MFD1641942.1"/>
    </source>
</evidence>
<dbReference type="GO" id="GO:0046872">
    <property type="term" value="F:metal ion binding"/>
    <property type="evidence" value="ECO:0007669"/>
    <property type="project" value="UniProtKB-KW"/>
</dbReference>
<dbReference type="Gene3D" id="3.40.50.740">
    <property type="match status" value="1"/>
</dbReference>
<dbReference type="PIRSF" id="PIRSF000144">
    <property type="entry name" value="CbbBc"/>
    <property type="match status" value="1"/>
</dbReference>
<dbReference type="InterPro" id="IPR006963">
    <property type="entry name" value="Mopterin_OxRdtase_4Fe-4S_dom"/>
</dbReference>
<dbReference type="Proteomes" id="UP001597052">
    <property type="component" value="Unassembled WGS sequence"/>
</dbReference>
<comment type="cofactor">
    <cofactor evidence="2">
        <name>[4Fe-4S] cluster</name>
        <dbReference type="ChEBI" id="CHEBI:49883"/>
    </cofactor>
</comment>
<dbReference type="InterPro" id="IPR006657">
    <property type="entry name" value="MoPterin_dinucl-bd_dom"/>
</dbReference>
<dbReference type="SMART" id="SM00926">
    <property type="entry name" value="Molybdop_Fe4S4"/>
    <property type="match status" value="1"/>
</dbReference>
<feature type="compositionally biased region" description="Acidic residues" evidence="9">
    <location>
        <begin position="778"/>
        <end position="788"/>
    </location>
</feature>
<evidence type="ECO:0000256" key="3">
    <source>
        <dbReference type="ARBA" id="ARBA00022485"/>
    </source>
</evidence>
<evidence type="ECO:0000256" key="7">
    <source>
        <dbReference type="ARBA" id="ARBA00023004"/>
    </source>
</evidence>
<evidence type="ECO:0000256" key="5">
    <source>
        <dbReference type="ARBA" id="ARBA00022723"/>
    </source>
</evidence>
<evidence type="ECO:0000313" key="12">
    <source>
        <dbReference type="Proteomes" id="UP001597052"/>
    </source>
</evidence>
<organism evidence="11 12">
    <name type="scientific">Halohasta litorea</name>
    <dbReference type="NCBI Taxonomy" id="869891"/>
    <lineage>
        <taxon>Archaea</taxon>
        <taxon>Methanobacteriati</taxon>
        <taxon>Methanobacteriota</taxon>
        <taxon>Stenosarchaea group</taxon>
        <taxon>Halobacteria</taxon>
        <taxon>Halobacteriales</taxon>
        <taxon>Haloferacaceae</taxon>
        <taxon>Halohasta</taxon>
    </lineage>
</organism>
<dbReference type="InterPro" id="IPR041924">
    <property type="entry name" value="Formate_Dh-H_N"/>
</dbReference>
<dbReference type="RefSeq" id="WP_256395681.1">
    <property type="nucleotide sequence ID" value="NZ_JANHDJ010000002.1"/>
</dbReference>
<dbReference type="InterPro" id="IPR050123">
    <property type="entry name" value="Prok_molybdopt-oxidoreductase"/>
</dbReference>
<evidence type="ECO:0000256" key="2">
    <source>
        <dbReference type="ARBA" id="ARBA00001966"/>
    </source>
</evidence>
<evidence type="ECO:0000256" key="1">
    <source>
        <dbReference type="ARBA" id="ARBA00001942"/>
    </source>
</evidence>
<evidence type="ECO:0000259" key="10">
    <source>
        <dbReference type="PROSITE" id="PS51669"/>
    </source>
</evidence>
<dbReference type="Gene3D" id="2.20.25.90">
    <property type="entry name" value="ADC-like domains"/>
    <property type="match status" value="1"/>
</dbReference>
<protein>
    <submittedName>
        <fullName evidence="11">Molybdopterin oxidoreductase family protein</fullName>
    </submittedName>
</protein>
<dbReference type="Pfam" id="PF01568">
    <property type="entry name" value="Molydop_binding"/>
    <property type="match status" value="1"/>
</dbReference>
<gene>
    <name evidence="11" type="ORF">ACFSBW_08650</name>
</gene>
<name>A0ABD6D7C8_9EURY</name>
<evidence type="ECO:0000256" key="4">
    <source>
        <dbReference type="ARBA" id="ARBA00022505"/>
    </source>
</evidence>
<dbReference type="InterPro" id="IPR006656">
    <property type="entry name" value="Mopterin_OxRdtase"/>
</dbReference>
<evidence type="ECO:0000256" key="6">
    <source>
        <dbReference type="ARBA" id="ARBA00023002"/>
    </source>
</evidence>
<evidence type="ECO:0000256" key="8">
    <source>
        <dbReference type="ARBA" id="ARBA00023014"/>
    </source>
</evidence>
<comment type="caution">
    <text evidence="11">The sequence shown here is derived from an EMBL/GenBank/DDBJ whole genome shotgun (WGS) entry which is preliminary data.</text>
</comment>
<accession>A0ABD6D7C8</accession>
<dbReference type="SUPFAM" id="SSF50692">
    <property type="entry name" value="ADC-like"/>
    <property type="match status" value="1"/>
</dbReference>
<dbReference type="GO" id="GO:0051539">
    <property type="term" value="F:4 iron, 4 sulfur cluster binding"/>
    <property type="evidence" value="ECO:0007669"/>
    <property type="project" value="UniProtKB-KW"/>
</dbReference>
<dbReference type="InterPro" id="IPR009010">
    <property type="entry name" value="Asp_de-COase-like_dom_sf"/>
</dbReference>
<proteinExistence type="predicted"/>
<dbReference type="PANTHER" id="PTHR43105">
    <property type="entry name" value="RESPIRATORY NITRATE REDUCTASE"/>
    <property type="match status" value="1"/>
</dbReference>
<keyword evidence="5" id="KW-0479">Metal-binding</keyword>
<feature type="domain" description="4Fe-4S Mo/W bis-MGD-type" evidence="10">
    <location>
        <begin position="63"/>
        <end position="121"/>
    </location>
</feature>
<dbReference type="Gene3D" id="2.40.40.20">
    <property type="match status" value="1"/>
</dbReference>
<keyword evidence="7" id="KW-0408">Iron</keyword>
<keyword evidence="3" id="KW-0004">4Fe-4S</keyword>
<sequence length="788" mass="86468">MSNNRQNATDDQLDGVAGYMQQAKQQALKNVEQVAEGVAADTLSEGKLFEIATSIGDKRLEELTVEDTTCGYCAVGCRFDLYSDGEEILAARPTAEEDAPVNGISTCVKGKFGYNFVNSDDRLTSPLVRDENGEFREATWDEAYSRVVEGFDRIRDDHGAESLSLIASSKATNEENYLMGKFARQVLGTNSVDNCNRLCHSSTVAGLAQSYGYGAASVSTEDLEIADCILLTGSNTTEAHPVLATRIKQNVRDGADLLVFDPREVQIAEYATQYSRIKPGYDAVWINGLIRHIINNDLYDKEFVENRVTGYEPEEAPDHEAADDREERVDKRETGFEAVKESVQEFTPEVVEEVTGVPHEEVVSAAETIAAADACVFGWTLGLTEHSHGTENVLAMANLAAITGNLGKPGAGVSPFRGQNNVQGGGGDMGPLPDNFPGYQDIADDELRAKFEDAWDCEISPEYGYYTTQMFLAADRGDIRGMYIIGENAALSEPGVNHAEQVLSDLDFLVVQDLFVNETAQYADVVLPACSFVEKTGTFTNTDRTVQMVKQVMEPKGDSRPDWEILQDLANRMGREWDYESSAEIMEEVNSVTPIYGGMTHERIEAEGGLQWPCWDEDHPGTKRLYEEQFNTDNGKANLQAVGYSEPAETPDSEYPLSLTTGRVLYQYHTGTMTHRSDGMMQYTPSDFVEVHPETAGEFDIESGEMVTIESRRGEIVVPAQVTDRVGPDTVFVPIHFAESAVNRLTDEEHLDPAAATPEYKVSAVRISPADGTAEPIEAADIEAAGDD</sequence>
<comment type="cofactor">
    <cofactor evidence="1">
        <name>Mo-bis(molybdopterin guanine dinucleotide)</name>
        <dbReference type="ChEBI" id="CHEBI:60539"/>
    </cofactor>
</comment>
<dbReference type="Gene3D" id="3.40.228.10">
    <property type="entry name" value="Dimethylsulfoxide Reductase, domain 2"/>
    <property type="match status" value="1"/>
</dbReference>
<keyword evidence="4" id="KW-0500">Molybdenum</keyword>
<keyword evidence="12" id="KW-1185">Reference proteome</keyword>
<dbReference type="Pfam" id="PF00384">
    <property type="entry name" value="Molybdopterin"/>
    <property type="match status" value="1"/>
</dbReference>
<dbReference type="PROSITE" id="PS51669">
    <property type="entry name" value="4FE4S_MOW_BIS_MGD"/>
    <property type="match status" value="1"/>
</dbReference>
<evidence type="ECO:0000256" key="9">
    <source>
        <dbReference type="SAM" id="MobiDB-lite"/>
    </source>
</evidence>
<dbReference type="Pfam" id="PF04879">
    <property type="entry name" value="Molybdop_Fe4S4"/>
    <property type="match status" value="1"/>
</dbReference>
<dbReference type="SUPFAM" id="SSF53706">
    <property type="entry name" value="Formate dehydrogenase/DMSO reductase, domains 1-3"/>
    <property type="match status" value="1"/>
</dbReference>
<dbReference type="GO" id="GO:0016491">
    <property type="term" value="F:oxidoreductase activity"/>
    <property type="evidence" value="ECO:0007669"/>
    <property type="project" value="UniProtKB-KW"/>
</dbReference>
<dbReference type="FunFam" id="2.40.40.20:FF:000005">
    <property type="entry name" value="Periplasmic nitrate reductase"/>
    <property type="match status" value="1"/>
</dbReference>